<dbReference type="STRING" id="1297617.IB211_03172"/>
<dbReference type="Proteomes" id="UP000064844">
    <property type="component" value="Chromosome"/>
</dbReference>
<proteinExistence type="predicted"/>
<dbReference type="Gene3D" id="3.20.20.370">
    <property type="entry name" value="Glycoside hydrolase/deacetylase"/>
    <property type="match status" value="1"/>
</dbReference>
<dbReference type="InterPro" id="IPR011330">
    <property type="entry name" value="Glyco_hydro/deAcase_b/a-brl"/>
</dbReference>
<dbReference type="SUPFAM" id="SSF88713">
    <property type="entry name" value="Glycoside hydrolase/deacetylase"/>
    <property type="match status" value="1"/>
</dbReference>
<dbReference type="KEGG" id="ibu:IB211_03172"/>
<evidence type="ECO:0000259" key="1">
    <source>
        <dbReference type="PROSITE" id="PS51677"/>
    </source>
</evidence>
<evidence type="ECO:0000313" key="2">
    <source>
        <dbReference type="EMBL" id="ALP95563.1"/>
    </source>
</evidence>
<sequence length="290" mass="32936">MYSLIDGIRTGPGIQWPDGRRVAVMLTFDFEAETLRISNLARQGKEPDEQDQGRYGGNEGIWRCLKMLDTYGVKGTFFTPSYVLEHYPEAAAAIHKAGHEIAYHGILHEPERYNSREDESAKMEQAESVIERLTGRRPAGHRAPHSTLHPEAFSLMRERGYLYSSNLRDCDYAYLHEAEAGESPLVELPTDVVLDDFTYYYYSCAIEPGHRIAFTNREYINMLREEFDGVAAEGDKIMVLKFHPALIGRPGRIKRLGDFIGYMQQQGAWITTCEAVARYVLAHTEGGHPQ</sequence>
<reference evidence="2 3" key="1">
    <citation type="journal article" date="2015" name="Nat. Commun.">
        <title>Production of butyrate from lysine and the Amadori product fructoselysine by a human gut commensal.</title>
        <authorList>
            <person name="Bui T.P."/>
            <person name="Ritari J."/>
            <person name="Boeren S."/>
            <person name="de Waard P."/>
            <person name="Plugge C.M."/>
            <person name="de Vos W.M."/>
        </authorList>
    </citation>
    <scope>NUCLEOTIDE SEQUENCE [LARGE SCALE GENOMIC DNA]</scope>
    <source>
        <strain evidence="2 3">AF211</strain>
    </source>
</reference>
<evidence type="ECO:0000313" key="3">
    <source>
        <dbReference type="Proteomes" id="UP000064844"/>
    </source>
</evidence>
<keyword evidence="3" id="KW-1185">Reference proteome</keyword>
<gene>
    <name evidence="2" type="ORF">IB211_03172</name>
</gene>
<feature type="domain" description="NodB homology" evidence="1">
    <location>
        <begin position="44"/>
        <end position="271"/>
    </location>
</feature>
<accession>A0A0S2W8B2</accession>
<dbReference type="RefSeq" id="WP_058118579.1">
    <property type="nucleotide sequence ID" value="NZ_CALICV010000011.1"/>
</dbReference>
<dbReference type="PANTHER" id="PTHR47561">
    <property type="entry name" value="POLYSACCHARIDE DEACETYLASE FAMILY PROTEIN (AFU_ORTHOLOGUE AFUA_6G05030)"/>
    <property type="match status" value="1"/>
</dbReference>
<dbReference type="EMBL" id="CP011307">
    <property type="protein sequence ID" value="ALP95563.1"/>
    <property type="molecule type" value="Genomic_DNA"/>
</dbReference>
<dbReference type="GO" id="GO:0005975">
    <property type="term" value="P:carbohydrate metabolic process"/>
    <property type="evidence" value="ECO:0007669"/>
    <property type="project" value="InterPro"/>
</dbReference>
<dbReference type="AlphaFoldDB" id="A0A0S2W8B2"/>
<reference evidence="3" key="2">
    <citation type="submission" date="2015-04" db="EMBL/GenBank/DDBJ databases">
        <title>A butyrogenic pathway from the amino acid lysine in a human gut commensal.</title>
        <authorList>
            <person name="de Vos W.M."/>
            <person name="Bui N.T.P."/>
            <person name="Plugge C.M."/>
            <person name="Ritari J."/>
        </authorList>
    </citation>
    <scope>NUCLEOTIDE SEQUENCE [LARGE SCALE GENOMIC DNA]</scope>
    <source>
        <strain evidence="3">AF211</strain>
    </source>
</reference>
<dbReference type="InterPro" id="IPR002509">
    <property type="entry name" value="NODB_dom"/>
</dbReference>
<dbReference type="Pfam" id="PF01522">
    <property type="entry name" value="Polysacc_deac_1"/>
    <property type="match status" value="1"/>
</dbReference>
<name>A0A0S2W8B2_9FIRM</name>
<dbReference type="PANTHER" id="PTHR47561:SF1">
    <property type="entry name" value="POLYSACCHARIDE DEACETYLASE FAMILY PROTEIN (AFU_ORTHOLOGUE AFUA_6G05030)"/>
    <property type="match status" value="1"/>
</dbReference>
<dbReference type="PROSITE" id="PS51677">
    <property type="entry name" value="NODB"/>
    <property type="match status" value="1"/>
</dbReference>
<organism evidence="2 3">
    <name type="scientific">Intestinimonas butyriciproducens</name>
    <dbReference type="NCBI Taxonomy" id="1297617"/>
    <lineage>
        <taxon>Bacteria</taxon>
        <taxon>Bacillati</taxon>
        <taxon>Bacillota</taxon>
        <taxon>Clostridia</taxon>
        <taxon>Eubacteriales</taxon>
        <taxon>Intestinimonas</taxon>
    </lineage>
</organism>
<protein>
    <submittedName>
        <fullName evidence="2">Polysaccharide deacetylase</fullName>
    </submittedName>
</protein>
<dbReference type="GO" id="GO:0016810">
    <property type="term" value="F:hydrolase activity, acting on carbon-nitrogen (but not peptide) bonds"/>
    <property type="evidence" value="ECO:0007669"/>
    <property type="project" value="InterPro"/>
</dbReference>